<dbReference type="AlphaFoldDB" id="A0A5P1F9M4"/>
<dbReference type="InterPro" id="IPR050844">
    <property type="entry name" value="Coatomer_complex_subunit"/>
</dbReference>
<dbReference type="PANTHER" id="PTHR19876:SF1">
    <property type="entry name" value="COATOMER SUBUNIT ALPHA"/>
    <property type="match status" value="1"/>
</dbReference>
<evidence type="ECO:0000256" key="2">
    <source>
        <dbReference type="ARBA" id="ARBA00022737"/>
    </source>
</evidence>
<dbReference type="GO" id="GO:0030126">
    <property type="term" value="C:COPI vesicle coat"/>
    <property type="evidence" value="ECO:0007669"/>
    <property type="project" value="TreeGrafter"/>
</dbReference>
<protein>
    <submittedName>
        <fullName evidence="4">Uncharacterized protein</fullName>
    </submittedName>
</protein>
<reference evidence="5" key="1">
    <citation type="journal article" date="2017" name="Nat. Commun.">
        <title>The asparagus genome sheds light on the origin and evolution of a young Y chromosome.</title>
        <authorList>
            <person name="Harkess A."/>
            <person name="Zhou J."/>
            <person name="Xu C."/>
            <person name="Bowers J.E."/>
            <person name="Van der Hulst R."/>
            <person name="Ayyampalayam S."/>
            <person name="Mercati F."/>
            <person name="Riccardi P."/>
            <person name="McKain M.R."/>
            <person name="Kakrana A."/>
            <person name="Tang H."/>
            <person name="Ray J."/>
            <person name="Groenendijk J."/>
            <person name="Arikit S."/>
            <person name="Mathioni S.M."/>
            <person name="Nakano M."/>
            <person name="Shan H."/>
            <person name="Telgmann-Rauber A."/>
            <person name="Kanno A."/>
            <person name="Yue Z."/>
            <person name="Chen H."/>
            <person name="Li W."/>
            <person name="Chen Y."/>
            <person name="Xu X."/>
            <person name="Zhang Y."/>
            <person name="Luo S."/>
            <person name="Chen H."/>
            <person name="Gao J."/>
            <person name="Mao Z."/>
            <person name="Pires J.C."/>
            <person name="Luo M."/>
            <person name="Kudrna D."/>
            <person name="Wing R.A."/>
            <person name="Meyers B.C."/>
            <person name="Yi K."/>
            <person name="Kong H."/>
            <person name="Lavrijsen P."/>
            <person name="Sunseri F."/>
            <person name="Falavigna A."/>
            <person name="Ye Y."/>
            <person name="Leebens-Mack J.H."/>
            <person name="Chen G."/>
        </authorList>
    </citation>
    <scope>NUCLEOTIDE SEQUENCE [LARGE SCALE GENOMIC DNA]</scope>
    <source>
        <strain evidence="5">cv. DH0086</strain>
    </source>
</reference>
<evidence type="ECO:0000256" key="3">
    <source>
        <dbReference type="PROSITE-ProRule" id="PRU00221"/>
    </source>
</evidence>
<evidence type="ECO:0000313" key="5">
    <source>
        <dbReference type="Proteomes" id="UP000243459"/>
    </source>
</evidence>
<dbReference type="InterPro" id="IPR036322">
    <property type="entry name" value="WD40_repeat_dom_sf"/>
</dbReference>
<dbReference type="PANTHER" id="PTHR19876">
    <property type="entry name" value="COATOMER"/>
    <property type="match status" value="1"/>
</dbReference>
<dbReference type="GO" id="GO:0006888">
    <property type="term" value="P:endoplasmic reticulum to Golgi vesicle-mediated transport"/>
    <property type="evidence" value="ECO:0007669"/>
    <property type="project" value="TreeGrafter"/>
</dbReference>
<organism evidence="4 5">
    <name type="scientific">Asparagus officinalis</name>
    <name type="common">Garden asparagus</name>
    <dbReference type="NCBI Taxonomy" id="4686"/>
    <lineage>
        <taxon>Eukaryota</taxon>
        <taxon>Viridiplantae</taxon>
        <taxon>Streptophyta</taxon>
        <taxon>Embryophyta</taxon>
        <taxon>Tracheophyta</taxon>
        <taxon>Spermatophyta</taxon>
        <taxon>Magnoliopsida</taxon>
        <taxon>Liliopsida</taxon>
        <taxon>Asparagales</taxon>
        <taxon>Asparagaceae</taxon>
        <taxon>Asparagoideae</taxon>
        <taxon>Asparagus</taxon>
    </lineage>
</organism>
<accession>A0A5P1F9M4</accession>
<dbReference type="InterPro" id="IPR019775">
    <property type="entry name" value="WD40_repeat_CS"/>
</dbReference>
<dbReference type="SUPFAM" id="SSF50978">
    <property type="entry name" value="WD40 repeat-like"/>
    <property type="match status" value="1"/>
</dbReference>
<sequence>MSWKVITVESTGPSIRPTTSLIMSGADDCQVKMWATNDAKAWEVDTLRGHMNNVSRVMFNVKQDIIVSTSEDKSIRIWDATTCTGIRTFRREHDLLWILAAIQKLIHLQPVMTVD</sequence>
<dbReference type="Gramene" id="ONK74117">
    <property type="protein sequence ID" value="ONK74117"/>
    <property type="gene ID" value="A4U43_C03F2950"/>
</dbReference>
<keyword evidence="1 3" id="KW-0853">WD repeat</keyword>
<evidence type="ECO:0000256" key="1">
    <source>
        <dbReference type="ARBA" id="ARBA00022574"/>
    </source>
</evidence>
<proteinExistence type="predicted"/>
<evidence type="ECO:0000313" key="4">
    <source>
        <dbReference type="EMBL" id="ONK74117.1"/>
    </source>
</evidence>
<dbReference type="Pfam" id="PF00400">
    <property type="entry name" value="WD40"/>
    <property type="match status" value="2"/>
</dbReference>
<dbReference type="GO" id="GO:0006886">
    <property type="term" value="P:intracellular protein transport"/>
    <property type="evidence" value="ECO:0007669"/>
    <property type="project" value="TreeGrafter"/>
</dbReference>
<dbReference type="PROSITE" id="PS50294">
    <property type="entry name" value="WD_REPEATS_REGION"/>
    <property type="match status" value="1"/>
</dbReference>
<dbReference type="EMBL" id="CM007383">
    <property type="protein sequence ID" value="ONK74117.1"/>
    <property type="molecule type" value="Genomic_DNA"/>
</dbReference>
<feature type="repeat" description="WD" evidence="3">
    <location>
        <begin position="47"/>
        <end position="88"/>
    </location>
</feature>
<dbReference type="InterPro" id="IPR001680">
    <property type="entry name" value="WD40_rpt"/>
</dbReference>
<dbReference type="PROSITE" id="PS00678">
    <property type="entry name" value="WD_REPEATS_1"/>
    <property type="match status" value="1"/>
</dbReference>
<dbReference type="GO" id="GO:0006891">
    <property type="term" value="P:intra-Golgi vesicle-mediated transport"/>
    <property type="evidence" value="ECO:0007669"/>
    <property type="project" value="TreeGrafter"/>
</dbReference>
<dbReference type="InterPro" id="IPR015943">
    <property type="entry name" value="WD40/YVTN_repeat-like_dom_sf"/>
</dbReference>
<gene>
    <name evidence="4" type="ORF">A4U43_C03F2950</name>
</gene>
<dbReference type="SMART" id="SM00320">
    <property type="entry name" value="WD40"/>
    <property type="match status" value="1"/>
</dbReference>
<dbReference type="Proteomes" id="UP000243459">
    <property type="component" value="Chromosome 3"/>
</dbReference>
<keyword evidence="5" id="KW-1185">Reference proteome</keyword>
<dbReference type="GO" id="GO:0006890">
    <property type="term" value="P:retrograde vesicle-mediated transport, Golgi to endoplasmic reticulum"/>
    <property type="evidence" value="ECO:0007669"/>
    <property type="project" value="TreeGrafter"/>
</dbReference>
<keyword evidence="2" id="KW-0677">Repeat</keyword>
<name>A0A5P1F9M4_ASPOF</name>
<dbReference type="PROSITE" id="PS50082">
    <property type="entry name" value="WD_REPEATS_2"/>
    <property type="match status" value="1"/>
</dbReference>
<dbReference type="Gene3D" id="2.130.10.10">
    <property type="entry name" value="YVTN repeat-like/Quinoprotein amine dehydrogenase"/>
    <property type="match status" value="1"/>
</dbReference>